<dbReference type="PANTHER" id="PTHR38032:SF1">
    <property type="entry name" value="RNA-BINDING PROTEIN KHPB N-TERMINAL DOMAIN-CONTAINING PROTEIN"/>
    <property type="match status" value="1"/>
</dbReference>
<feature type="domain" description="Flagellar Assembly Protein A N-terminal region" evidence="1">
    <location>
        <begin position="71"/>
        <end position="240"/>
    </location>
</feature>
<accession>A0A974NLI2</accession>
<gene>
    <name evidence="2" type="ORF">I6J18_20960</name>
</gene>
<evidence type="ECO:0000259" key="1">
    <source>
        <dbReference type="Pfam" id="PF20250"/>
    </source>
</evidence>
<dbReference type="InterPro" id="IPR046865">
    <property type="entry name" value="FapA_b_solenoid"/>
</dbReference>
<organism evidence="2 3">
    <name type="scientific">Peribacillus psychrosaccharolyticus</name>
    <name type="common">Bacillus psychrosaccharolyticus</name>
    <dbReference type="NCBI Taxonomy" id="1407"/>
    <lineage>
        <taxon>Bacteria</taxon>
        <taxon>Bacillati</taxon>
        <taxon>Bacillota</taxon>
        <taxon>Bacilli</taxon>
        <taxon>Bacillales</taxon>
        <taxon>Bacillaceae</taxon>
        <taxon>Peribacillus</taxon>
    </lineage>
</organism>
<sequence>MEIEKNEYFLLEELDNSLYITMYQKGFSLLTFNQLIAKHPRINLNRFKELRTAITSGSGEKVHIGDFKPEIECTVAADKMAAFITLNCTEEAFTNERTYFTSEILNCLHNHSVKEGIRMDILSGPLTVNKEILIARGKEPVHGQDAVITYFKRSVRKPTIRDDGKADYYDMNFLDEVKMGEWLGEKIPATKGTPGKTITGEYVVQKNGKNKKLVFDQKTVEACEENGKIVLRALRDGVVETVGGKIQVGDHLIINGDVGVETGNIEFNGSITINGTICENYSVKATKDVAIESEHGISHCDRIESVTGDIYIRGGIFGKGKSVVKAGKNIYVKHANECFLEALGTIHIGYYALGSHVKANHIIADEKNGKLIGGVIEARGKVKAAIVGNRLERRTIIQVAGFDRKKVEKDLKETLLEYKANILKMEQLKQKIEIFDSIEGETNVHQKFQYEQLKKTYDQIMVTIFQHDEKRRYLTDMLEIKGDGEVTIGQMAFPDTCLEIKSLQRNIKESTKGTFFAENNNMHFE</sequence>
<evidence type="ECO:0000313" key="2">
    <source>
        <dbReference type="EMBL" id="QQT00019.1"/>
    </source>
</evidence>
<proteinExistence type="predicted"/>
<dbReference type="RefSeq" id="WP_201647702.1">
    <property type="nucleotide sequence ID" value="NZ_CP068053.1"/>
</dbReference>
<dbReference type="Pfam" id="PF20250">
    <property type="entry name" value="FapA_N"/>
    <property type="match status" value="1"/>
</dbReference>
<dbReference type="PANTHER" id="PTHR38032">
    <property type="entry name" value="POLYMERASE-RELATED"/>
    <property type="match status" value="1"/>
</dbReference>
<dbReference type="InterPro" id="IPR046866">
    <property type="entry name" value="FapA_N"/>
</dbReference>
<name>A0A974NLI2_PERPY</name>
<protein>
    <submittedName>
        <fullName evidence="2">DUF342 domain-containing protein</fullName>
    </submittedName>
</protein>
<dbReference type="EMBL" id="CP068053">
    <property type="protein sequence ID" value="QQT00019.1"/>
    <property type="molecule type" value="Genomic_DNA"/>
</dbReference>
<keyword evidence="3" id="KW-1185">Reference proteome</keyword>
<reference evidence="2 3" key="1">
    <citation type="submission" date="2021-01" db="EMBL/GenBank/DDBJ databases">
        <title>FDA dAtabase for Regulatory Grade micrObial Sequences (FDA-ARGOS): Supporting development and validation of Infectious Disease Dx tests.</title>
        <authorList>
            <person name="Nelson B."/>
            <person name="Plummer A."/>
            <person name="Tallon L."/>
            <person name="Sadzewicz L."/>
            <person name="Zhao X."/>
            <person name="Boylan J."/>
            <person name="Ott S."/>
            <person name="Bowen H."/>
            <person name="Vavikolanu K."/>
            <person name="Mehta A."/>
            <person name="Aluvathingal J."/>
            <person name="Nadendla S."/>
            <person name="Myers T."/>
            <person name="Yan Y."/>
            <person name="Sichtig H."/>
        </authorList>
    </citation>
    <scope>NUCLEOTIDE SEQUENCE [LARGE SCALE GENOMIC DNA]</scope>
    <source>
        <strain evidence="2 3">FDAARGOS_1161</strain>
    </source>
</reference>
<evidence type="ECO:0000313" key="3">
    <source>
        <dbReference type="Proteomes" id="UP000595254"/>
    </source>
</evidence>
<dbReference type="AlphaFoldDB" id="A0A974NLI2"/>
<dbReference type="InterPro" id="IPR005646">
    <property type="entry name" value="FapA"/>
</dbReference>
<dbReference type="Proteomes" id="UP000595254">
    <property type="component" value="Chromosome"/>
</dbReference>
<dbReference type="KEGG" id="ppsr:I6J18_20960"/>
<dbReference type="Pfam" id="PF03961">
    <property type="entry name" value="FapA"/>
    <property type="match status" value="1"/>
</dbReference>